<dbReference type="EMBL" id="VCIA01000001">
    <property type="protein sequence ID" value="TMN23202.1"/>
    <property type="molecule type" value="Genomic_DNA"/>
</dbReference>
<feature type="transmembrane region" description="Helical" evidence="2">
    <location>
        <begin position="6"/>
        <end position="23"/>
    </location>
</feature>
<evidence type="ECO:0000256" key="2">
    <source>
        <dbReference type="SAM" id="Phobius"/>
    </source>
</evidence>
<keyword evidence="2" id="KW-0472">Membrane</keyword>
<protein>
    <submittedName>
        <fullName evidence="3">Uncharacterized protein</fullName>
    </submittedName>
</protein>
<proteinExistence type="predicted"/>
<organism evidence="3 4">
    <name type="scientific">Lentibacillus cibarius</name>
    <dbReference type="NCBI Taxonomy" id="2583219"/>
    <lineage>
        <taxon>Bacteria</taxon>
        <taxon>Bacillati</taxon>
        <taxon>Bacillota</taxon>
        <taxon>Bacilli</taxon>
        <taxon>Bacillales</taxon>
        <taxon>Bacillaceae</taxon>
        <taxon>Lentibacillus</taxon>
    </lineage>
</organism>
<name>A0A5S3QMM1_9BACI</name>
<comment type="caution">
    <text evidence="3">The sequence shown here is derived from an EMBL/GenBank/DDBJ whole genome shotgun (WGS) entry which is preliminary data.</text>
</comment>
<evidence type="ECO:0000313" key="3">
    <source>
        <dbReference type="EMBL" id="TMN23202.1"/>
    </source>
</evidence>
<dbReference type="AlphaFoldDB" id="A0A5S3QMM1"/>
<accession>A0A5S3QMM1</accession>
<evidence type="ECO:0000256" key="1">
    <source>
        <dbReference type="SAM" id="MobiDB-lite"/>
    </source>
</evidence>
<keyword evidence="2" id="KW-1133">Transmembrane helix</keyword>
<feature type="region of interest" description="Disordered" evidence="1">
    <location>
        <begin position="29"/>
        <end position="54"/>
    </location>
</feature>
<keyword evidence="2" id="KW-0812">Transmembrane</keyword>
<gene>
    <name evidence="3" type="ORF">FFL34_14725</name>
</gene>
<evidence type="ECO:0000313" key="4">
    <source>
        <dbReference type="Proteomes" id="UP000306980"/>
    </source>
</evidence>
<sequence>MGITIFYIGFLASLFGFISWRKFRKWKAERQNPSKQWEGKSPNDRKKSMEELEQDNLKYRGMGQIPPGM</sequence>
<reference evidence="3 4" key="1">
    <citation type="submission" date="2019-05" db="EMBL/GenBank/DDBJ databases">
        <title>Genomic analysis of Lentibacillus sp. NKC220-2.</title>
        <authorList>
            <person name="Oh Y.J."/>
        </authorList>
    </citation>
    <scope>NUCLEOTIDE SEQUENCE [LARGE SCALE GENOMIC DNA]</scope>
    <source>
        <strain evidence="3 4">NKC220-2</strain>
    </source>
</reference>
<dbReference type="RefSeq" id="WP_138604094.1">
    <property type="nucleotide sequence ID" value="NZ_VCIA01000001.1"/>
</dbReference>
<dbReference type="Proteomes" id="UP000306980">
    <property type="component" value="Unassembled WGS sequence"/>
</dbReference>